<dbReference type="InterPro" id="IPR010083">
    <property type="entry name" value="FabA"/>
</dbReference>
<evidence type="ECO:0000256" key="7">
    <source>
        <dbReference type="ARBA" id="ARBA00023239"/>
    </source>
</evidence>
<dbReference type="PANTHER" id="PTHR43074:SF1">
    <property type="entry name" value="BETA-KETOACYL SYNTHASE FAMILY PROTEIN-RELATED"/>
    <property type="match status" value="1"/>
</dbReference>
<organism evidence="8 10">
    <name type="scientific">Candidatus Chlorohelix allophototropha</name>
    <dbReference type="NCBI Taxonomy" id="3003348"/>
    <lineage>
        <taxon>Bacteria</taxon>
        <taxon>Bacillati</taxon>
        <taxon>Chloroflexota</taxon>
        <taxon>Chloroflexia</taxon>
        <taxon>Candidatus Chloroheliales</taxon>
        <taxon>Candidatus Chloroheliaceae</taxon>
        <taxon>Candidatus Chlorohelix</taxon>
    </lineage>
</organism>
<dbReference type="InterPro" id="IPR016035">
    <property type="entry name" value="Acyl_Trfase/lysoPLipase"/>
</dbReference>
<dbReference type="CDD" id="cd01287">
    <property type="entry name" value="FabA"/>
    <property type="match status" value="1"/>
</dbReference>
<dbReference type="RefSeq" id="WP_341471457.1">
    <property type="nucleotide sequence ID" value="NZ_CP128400.1"/>
</dbReference>
<dbReference type="GO" id="GO:0005737">
    <property type="term" value="C:cytoplasm"/>
    <property type="evidence" value="ECO:0007669"/>
    <property type="project" value="InterPro"/>
</dbReference>
<proteinExistence type="inferred from homology"/>
<dbReference type="Gene3D" id="3.40.47.10">
    <property type="match status" value="1"/>
</dbReference>
<dbReference type="InterPro" id="IPR052568">
    <property type="entry name" value="PKS-FAS_Synthase"/>
</dbReference>
<evidence type="ECO:0000256" key="6">
    <source>
        <dbReference type="ARBA" id="ARBA00023160"/>
    </source>
</evidence>
<sequence>MQPTNLGITGLAASLPDFKELDDFDRAIFDGLCPTISPDSLNPPLAGQVVKQALTQSGIALSSKISILFLTASNTALTLPGFTSVAISNVATLSIALETASQLLQTGAAQAVVLVASSKEAAAALVIEQSNAREYAKIEGWGNSGNTTQACRDACNSAGIQTNQIEYLEVAAGSEASSNVALNAAFGVTERAFTCGLGSLPGASSLLAQLLGLIKVTLSLHHRYIPANPSFPSDTDSWTNPAFYRAEESRPWFLESGVKRRVAALSGTQGQESYLVLLSADANRPAPQNRYLTRLPLYFCPFAGENVSALLGQLQALKSLLASSANLANLARQCFQKYRQNSNAAYALVLVGQNREELTTDLDNALENLEKSFAKGKEWKTTRGSYCTPNPLGKKGKVAFVYPGAFNSFHGLGQNLFHLFPGLQDSFGALTSNPGLALGEKKLYPRSLETLGKAQIETLEKELEADSQTLIESGASFAILFTMIMRDYFKVRPQTAFGYSMGETSMFWALGVWTGGDKGLDAFHQSPLFQTRLTGPKDAIREQWQIKGDRTDDTFWSNYYLLTPLEKISAGLEGENRVYLTHINTPEEGLIAGDSEACRRVIAKIKAHNLKSPSSFVLHCEPTASEYNELLQLHSHPTRQVEGVTFYSAANYAPVKLDSAEIAQSVARMVCNPLDFPRLVSRVYEDGARLFVELGPGSTCSRWIGKILGKKEHARLNISQKGTSDHTSLLKLLAQLVSHLVDLDLSPLYEQKQETNNLHQQLDRLSRNNTSIAETQRALLNSRREGLEQLGGLISLQLKLLQDARNAGTLSAVVEKPRASVATITRPALFDETKIEEFATGSAAKCFGAEYNIYEGRRLSRIPNGDLKFMSRVTEITGEKKDFDNPSSITVEYDVPDAPWFYQQNAAPYIPYCVVMEIALQPCGFLSAYKGSALMFPDTDLYFRNLDGTAELVQNLDVRGKTVTTHATLLATSAFDGTIIQRFRFESSCDGQTYYRGESAFGFFSREVMANQVGLDGGKEVFPWLNQQPATVLDLRTQPEWFIGNASKPNFRLSGGQLDFLDEIKIVSNGGKHGKGYIFANRKINPADWFYTCHFYQDPVMPGSLGVEAILEAMQAYALQQNLGAGFRAPRFTLVPGSNTTWKYRGQLGPQNELLRLEVHITGIVENQGQVTITADASLWKDKLRIYEIKQLALNIIEA</sequence>
<dbReference type="GO" id="GO:0006633">
    <property type="term" value="P:fatty acid biosynthetic process"/>
    <property type="evidence" value="ECO:0007669"/>
    <property type="project" value="UniProtKB-KW"/>
</dbReference>
<protein>
    <submittedName>
        <fullName evidence="8">PfaB family protein</fullName>
    </submittedName>
</protein>
<evidence type="ECO:0000313" key="9">
    <source>
        <dbReference type="EMBL" id="WJW69575.1"/>
    </source>
</evidence>
<dbReference type="GO" id="GO:0016746">
    <property type="term" value="F:acyltransferase activity"/>
    <property type="evidence" value="ECO:0007669"/>
    <property type="project" value="InterPro"/>
</dbReference>
<reference evidence="9" key="2">
    <citation type="journal article" date="2024" name="Nature">
        <title>Anoxygenic phototroph of the Chloroflexota uses a type I reaction centre.</title>
        <authorList>
            <person name="Tsuji J.M."/>
            <person name="Shaw N.A."/>
            <person name="Nagashima S."/>
            <person name="Venkiteswaran J.J."/>
            <person name="Schiff S.L."/>
            <person name="Watanabe T."/>
            <person name="Fukui M."/>
            <person name="Hanada S."/>
            <person name="Tank M."/>
            <person name="Neufeld J.D."/>
        </authorList>
    </citation>
    <scope>NUCLEOTIDE SEQUENCE</scope>
    <source>
        <strain evidence="9">L227-S17</strain>
    </source>
</reference>
<evidence type="ECO:0000256" key="5">
    <source>
        <dbReference type="ARBA" id="ARBA00023098"/>
    </source>
</evidence>
<dbReference type="SUPFAM" id="SSF52151">
    <property type="entry name" value="FabD/lysophospholipase-like"/>
    <property type="match status" value="1"/>
</dbReference>
<dbReference type="NCBIfam" id="TIGR02816">
    <property type="entry name" value="pfaB_fam"/>
    <property type="match status" value="1"/>
</dbReference>
<reference evidence="8 10" key="1">
    <citation type="submission" date="2020-06" db="EMBL/GenBank/DDBJ databases">
        <title>Anoxygenic phototrophic Chloroflexota member uses a Type I reaction center.</title>
        <authorList>
            <person name="Tsuji J.M."/>
            <person name="Shaw N.A."/>
            <person name="Nagashima S."/>
            <person name="Venkiteswaran J."/>
            <person name="Schiff S.L."/>
            <person name="Hanada S."/>
            <person name="Tank M."/>
            <person name="Neufeld J.D."/>
        </authorList>
    </citation>
    <scope>NUCLEOTIDE SEQUENCE [LARGE SCALE GENOMIC DNA]</scope>
    <source>
        <strain evidence="8">L227-S17</strain>
    </source>
</reference>
<dbReference type="InterPro" id="IPR014181">
    <property type="entry name" value="Omega3_polyunsat_FA_synth-like"/>
</dbReference>
<dbReference type="Gene3D" id="3.40.366.10">
    <property type="entry name" value="Malonyl-Coenzyme A Acyl Carrier Protein, domain 2"/>
    <property type="match status" value="2"/>
</dbReference>
<dbReference type="InterPro" id="IPR013114">
    <property type="entry name" value="FabA_FabZ"/>
</dbReference>
<accession>A0A8T7M6C8</accession>
<evidence type="ECO:0000256" key="2">
    <source>
        <dbReference type="ARBA" id="ARBA00006714"/>
    </source>
</evidence>
<dbReference type="InterPro" id="IPR001227">
    <property type="entry name" value="Ac_transferase_dom_sf"/>
</dbReference>
<dbReference type="EMBL" id="JACATZ010000003">
    <property type="protein sequence ID" value="NWJ47670.1"/>
    <property type="molecule type" value="Genomic_DNA"/>
</dbReference>
<evidence type="ECO:0000313" key="11">
    <source>
        <dbReference type="Proteomes" id="UP001431572"/>
    </source>
</evidence>
<keyword evidence="7" id="KW-0456">Lyase</keyword>
<evidence type="ECO:0000256" key="3">
    <source>
        <dbReference type="ARBA" id="ARBA00022516"/>
    </source>
</evidence>
<comment type="similarity">
    <text evidence="2">Belongs to the thioester dehydratase family. FabA subfamily.</text>
</comment>
<keyword evidence="6" id="KW-0275">Fatty acid biosynthesis</keyword>
<dbReference type="GO" id="GO:0019171">
    <property type="term" value="F:(3R)-hydroxyacyl-[acyl-carrier-protein] dehydratase activity"/>
    <property type="evidence" value="ECO:0007669"/>
    <property type="project" value="InterPro"/>
</dbReference>
<dbReference type="Gene3D" id="3.30.70.3290">
    <property type="match status" value="1"/>
</dbReference>
<dbReference type="InterPro" id="IPR029069">
    <property type="entry name" value="HotDog_dom_sf"/>
</dbReference>
<name>A0A8T7M6C8_9CHLR</name>
<dbReference type="Proteomes" id="UP000521676">
    <property type="component" value="Unassembled WGS sequence"/>
</dbReference>
<dbReference type="EMBL" id="CP128400">
    <property type="protein sequence ID" value="WJW69575.1"/>
    <property type="molecule type" value="Genomic_DNA"/>
</dbReference>
<dbReference type="Gene3D" id="3.10.129.10">
    <property type="entry name" value="Hotdog Thioesterase"/>
    <property type="match status" value="2"/>
</dbReference>
<dbReference type="Gene3D" id="1.10.1240.100">
    <property type="match status" value="1"/>
</dbReference>
<keyword evidence="4" id="KW-0276">Fatty acid metabolism</keyword>
<evidence type="ECO:0000313" key="8">
    <source>
        <dbReference type="EMBL" id="NWJ47670.1"/>
    </source>
</evidence>
<dbReference type="Proteomes" id="UP001431572">
    <property type="component" value="Chromosome 2"/>
</dbReference>
<dbReference type="PANTHER" id="PTHR43074">
    <property type="entry name" value="OMEGA-3 POLYUNSATURATED FATTY ACID SYNTHASE PFAB-RELATED"/>
    <property type="match status" value="1"/>
</dbReference>
<keyword evidence="3" id="KW-0444">Lipid biosynthesis</keyword>
<dbReference type="SUPFAM" id="SSF54637">
    <property type="entry name" value="Thioesterase/thiol ester dehydrase-isomerase"/>
    <property type="match status" value="2"/>
</dbReference>
<keyword evidence="5" id="KW-0443">Lipid metabolism</keyword>
<evidence type="ECO:0000256" key="1">
    <source>
        <dbReference type="ARBA" id="ARBA00005194"/>
    </source>
</evidence>
<dbReference type="Pfam" id="PF07977">
    <property type="entry name" value="FabA"/>
    <property type="match status" value="1"/>
</dbReference>
<keyword evidence="11" id="KW-1185">Reference proteome</keyword>
<gene>
    <name evidence="8" type="ORF">HXX08_17590</name>
    <name evidence="9" type="ORF">OZ401_003201</name>
</gene>
<evidence type="ECO:0000313" key="10">
    <source>
        <dbReference type="Proteomes" id="UP000521676"/>
    </source>
</evidence>
<comment type="pathway">
    <text evidence="1">Lipid metabolism; fatty acid biosynthesis.</text>
</comment>
<evidence type="ECO:0000256" key="4">
    <source>
        <dbReference type="ARBA" id="ARBA00022832"/>
    </source>
</evidence>
<dbReference type="AlphaFoldDB" id="A0A8T7M6C8"/>
<dbReference type="SUPFAM" id="SSF53901">
    <property type="entry name" value="Thiolase-like"/>
    <property type="match status" value="1"/>
</dbReference>
<dbReference type="InterPro" id="IPR016039">
    <property type="entry name" value="Thiolase-like"/>
</dbReference>